<sequence>MLLENSRKREKEGEDSVAENFSVLDKKRRSCSKENSYGTDKKRAQLLVGKWHRKEKRYGTDKKERTWLCENTANLYKVGGDFFLGRRLISE</sequence>
<dbReference type="AlphaFoldDB" id="A0A0V1GJ63"/>
<gene>
    <name evidence="1" type="ORF">T11_13706</name>
</gene>
<keyword evidence="2" id="KW-1185">Reference proteome</keyword>
<dbReference type="Proteomes" id="UP000055024">
    <property type="component" value="Unassembled WGS sequence"/>
</dbReference>
<accession>A0A0V1GJ63</accession>
<evidence type="ECO:0000313" key="1">
    <source>
        <dbReference type="EMBL" id="KRY97859.1"/>
    </source>
</evidence>
<comment type="caution">
    <text evidence="1">The sequence shown here is derived from an EMBL/GenBank/DDBJ whole genome shotgun (WGS) entry which is preliminary data.</text>
</comment>
<evidence type="ECO:0000313" key="2">
    <source>
        <dbReference type="Proteomes" id="UP000055024"/>
    </source>
</evidence>
<protein>
    <submittedName>
        <fullName evidence="1">Uncharacterized protein</fullName>
    </submittedName>
</protein>
<name>A0A0V1GJ63_9BILA</name>
<dbReference type="EMBL" id="JYDP01001741">
    <property type="protein sequence ID" value="KRY97859.1"/>
    <property type="molecule type" value="Genomic_DNA"/>
</dbReference>
<reference evidence="1 2" key="1">
    <citation type="submission" date="2015-01" db="EMBL/GenBank/DDBJ databases">
        <title>Evolution of Trichinella species and genotypes.</title>
        <authorList>
            <person name="Korhonen P.K."/>
            <person name="Edoardo P."/>
            <person name="Giuseppe L.R."/>
            <person name="Gasser R.B."/>
        </authorList>
    </citation>
    <scope>NUCLEOTIDE SEQUENCE [LARGE SCALE GENOMIC DNA]</scope>
    <source>
        <strain evidence="1">ISS1029</strain>
    </source>
</reference>
<organism evidence="1 2">
    <name type="scientific">Trichinella zimbabwensis</name>
    <dbReference type="NCBI Taxonomy" id="268475"/>
    <lineage>
        <taxon>Eukaryota</taxon>
        <taxon>Metazoa</taxon>
        <taxon>Ecdysozoa</taxon>
        <taxon>Nematoda</taxon>
        <taxon>Enoplea</taxon>
        <taxon>Dorylaimia</taxon>
        <taxon>Trichinellida</taxon>
        <taxon>Trichinellidae</taxon>
        <taxon>Trichinella</taxon>
    </lineage>
</organism>
<proteinExistence type="predicted"/>